<organism evidence="2 3">
    <name type="scientific">Vespula squamosa</name>
    <name type="common">Southern yellow jacket</name>
    <name type="synonym">Wasp</name>
    <dbReference type="NCBI Taxonomy" id="30214"/>
    <lineage>
        <taxon>Eukaryota</taxon>
        <taxon>Metazoa</taxon>
        <taxon>Ecdysozoa</taxon>
        <taxon>Arthropoda</taxon>
        <taxon>Hexapoda</taxon>
        <taxon>Insecta</taxon>
        <taxon>Pterygota</taxon>
        <taxon>Neoptera</taxon>
        <taxon>Endopterygota</taxon>
        <taxon>Hymenoptera</taxon>
        <taxon>Apocrita</taxon>
        <taxon>Aculeata</taxon>
        <taxon>Vespoidea</taxon>
        <taxon>Vespidae</taxon>
        <taxon>Vespinae</taxon>
        <taxon>Vespula</taxon>
    </lineage>
</organism>
<dbReference type="Proteomes" id="UP001607302">
    <property type="component" value="Unassembled WGS sequence"/>
</dbReference>
<evidence type="ECO:0000313" key="2">
    <source>
        <dbReference type="EMBL" id="KAL2722319.1"/>
    </source>
</evidence>
<gene>
    <name evidence="2" type="ORF">V1478_009182</name>
</gene>
<keyword evidence="3" id="KW-1185">Reference proteome</keyword>
<name>A0ABD2ANY5_VESSQ</name>
<evidence type="ECO:0000256" key="1">
    <source>
        <dbReference type="SAM" id="MobiDB-lite"/>
    </source>
</evidence>
<feature type="non-terminal residue" evidence="2">
    <location>
        <position position="93"/>
    </location>
</feature>
<protein>
    <submittedName>
        <fullName evidence="2">Uncharacterized protein</fullName>
    </submittedName>
</protein>
<comment type="caution">
    <text evidence="2">The sequence shown here is derived from an EMBL/GenBank/DDBJ whole genome shotgun (WGS) entry which is preliminary data.</text>
</comment>
<dbReference type="AlphaFoldDB" id="A0ABD2ANY5"/>
<proteinExistence type="predicted"/>
<dbReference type="EMBL" id="JAUDFV010000141">
    <property type="protein sequence ID" value="KAL2722319.1"/>
    <property type="molecule type" value="Genomic_DNA"/>
</dbReference>
<feature type="region of interest" description="Disordered" evidence="1">
    <location>
        <begin position="37"/>
        <end position="73"/>
    </location>
</feature>
<sequence length="93" mass="11527">MEWYIFRTKNPTKLIRDIFKNELIATGINLRNKIKNRKKEEKERKVKEEEEEKEKKRREEKERRKEVVTDHHSTESCVYFSIRIIRIRYDSAS</sequence>
<reference evidence="2 3" key="1">
    <citation type="journal article" date="2024" name="Ann. Entomol. Soc. Am.">
        <title>Genomic analyses of the southern and eastern yellowjacket wasps (Hymenoptera: Vespidae) reveal evolutionary signatures of social life.</title>
        <authorList>
            <person name="Catto M.A."/>
            <person name="Caine P.B."/>
            <person name="Orr S.E."/>
            <person name="Hunt B.G."/>
            <person name="Goodisman M.A.D."/>
        </authorList>
    </citation>
    <scope>NUCLEOTIDE SEQUENCE [LARGE SCALE GENOMIC DNA]</scope>
    <source>
        <strain evidence="2">233</strain>
        <tissue evidence="2">Head and thorax</tissue>
    </source>
</reference>
<evidence type="ECO:0000313" key="3">
    <source>
        <dbReference type="Proteomes" id="UP001607302"/>
    </source>
</evidence>
<accession>A0ABD2ANY5</accession>
<feature type="compositionally biased region" description="Basic and acidic residues" evidence="1">
    <location>
        <begin position="38"/>
        <end position="73"/>
    </location>
</feature>